<dbReference type="GO" id="GO:0005085">
    <property type="term" value="F:guanyl-nucleotide exchange factor activity"/>
    <property type="evidence" value="ECO:0007669"/>
    <property type="project" value="UniProtKB-ARBA"/>
</dbReference>
<dbReference type="PANTHER" id="PTHR12296:SF18">
    <property type="entry name" value="DENN DOMAIN-CONTAINING PROTEIN 4B"/>
    <property type="match status" value="1"/>
</dbReference>
<evidence type="ECO:0000313" key="2">
    <source>
        <dbReference type="Proteomes" id="UP000770717"/>
    </source>
</evidence>
<feature type="non-terminal residue" evidence="1">
    <location>
        <position position="1"/>
    </location>
</feature>
<protein>
    <submittedName>
        <fullName evidence="1">Uncharacterized protein</fullName>
    </submittedName>
</protein>
<keyword evidence="2" id="KW-1185">Reference proteome</keyword>
<dbReference type="AlphaFoldDB" id="A0A8J6E5A3"/>
<proteinExistence type="predicted"/>
<reference evidence="1" key="1">
    <citation type="thesis" date="2020" institute="ProQuest LLC" country="789 East Eisenhower Parkway, Ann Arbor, MI, USA">
        <title>Comparative Genomics and Chromosome Evolution.</title>
        <authorList>
            <person name="Mudd A.B."/>
        </authorList>
    </citation>
    <scope>NUCLEOTIDE SEQUENCE</scope>
    <source>
        <strain evidence="1">HN-11 Male</strain>
        <tissue evidence="1">Kidney and liver</tissue>
    </source>
</reference>
<evidence type="ECO:0000313" key="1">
    <source>
        <dbReference type="EMBL" id="KAG9460569.1"/>
    </source>
</evidence>
<dbReference type="GO" id="GO:0031410">
    <property type="term" value="C:cytoplasmic vesicle"/>
    <property type="evidence" value="ECO:0007669"/>
    <property type="project" value="TreeGrafter"/>
</dbReference>
<dbReference type="GO" id="GO:0032483">
    <property type="term" value="P:regulation of Rab protein signal transduction"/>
    <property type="evidence" value="ECO:0007669"/>
    <property type="project" value="TreeGrafter"/>
</dbReference>
<dbReference type="OrthoDB" id="75250at2759"/>
<accession>A0A8J6E5A3</accession>
<comment type="caution">
    <text evidence="1">The sequence shown here is derived from an EMBL/GenBank/DDBJ whole genome shotgun (WGS) entry which is preliminary data.</text>
</comment>
<gene>
    <name evidence="1" type="ORF">GDO78_020945</name>
</gene>
<feature type="non-terminal residue" evidence="1">
    <location>
        <position position="160"/>
    </location>
</feature>
<name>A0A8J6E5A3_ELECQ</name>
<dbReference type="EMBL" id="WNTK01057288">
    <property type="protein sequence ID" value="KAG9460569.1"/>
    <property type="molecule type" value="Genomic_DNA"/>
</dbReference>
<dbReference type="Proteomes" id="UP000770717">
    <property type="component" value="Unassembled WGS sequence"/>
</dbReference>
<dbReference type="PANTHER" id="PTHR12296">
    <property type="entry name" value="DENN DOMAIN-CONTAINING PROTEIN 4"/>
    <property type="match status" value="1"/>
</dbReference>
<sequence length="160" mass="18071">SADDPSEASTDGGAVSRVPVLSDRYQCLVLDEDRSPAPCNGFPDVQHSASDVTSEMVTVAYLCPLVLRKEMESLLENEGGDFLSQPELVDSHPIIYWNLVWYFQRLALPSNLLQLVLASKHVQQSAQVTENPLVRVRLLWDVLLQDPDRWPPMYALWKLH</sequence>
<organism evidence="1 2">
    <name type="scientific">Eleutherodactylus coqui</name>
    <name type="common">Puerto Rican coqui</name>
    <dbReference type="NCBI Taxonomy" id="57060"/>
    <lineage>
        <taxon>Eukaryota</taxon>
        <taxon>Metazoa</taxon>
        <taxon>Chordata</taxon>
        <taxon>Craniata</taxon>
        <taxon>Vertebrata</taxon>
        <taxon>Euteleostomi</taxon>
        <taxon>Amphibia</taxon>
        <taxon>Batrachia</taxon>
        <taxon>Anura</taxon>
        <taxon>Neobatrachia</taxon>
        <taxon>Hyloidea</taxon>
        <taxon>Eleutherodactylidae</taxon>
        <taxon>Eleutherodactylinae</taxon>
        <taxon>Eleutherodactylus</taxon>
        <taxon>Eleutherodactylus</taxon>
    </lineage>
</organism>
<dbReference type="InterPro" id="IPR051696">
    <property type="entry name" value="DENN_Domain_GEFs"/>
</dbReference>